<reference evidence="1" key="1">
    <citation type="journal article" date="2020" name="Stud. Mycol.">
        <title>101 Dothideomycetes genomes: a test case for predicting lifestyles and emergence of pathogens.</title>
        <authorList>
            <person name="Haridas S."/>
            <person name="Albert R."/>
            <person name="Binder M."/>
            <person name="Bloem J."/>
            <person name="Labutti K."/>
            <person name="Salamov A."/>
            <person name="Andreopoulos B."/>
            <person name="Baker S."/>
            <person name="Barry K."/>
            <person name="Bills G."/>
            <person name="Bluhm B."/>
            <person name="Cannon C."/>
            <person name="Castanera R."/>
            <person name="Culley D."/>
            <person name="Daum C."/>
            <person name="Ezra D."/>
            <person name="Gonzalez J."/>
            <person name="Henrissat B."/>
            <person name="Kuo A."/>
            <person name="Liang C."/>
            <person name="Lipzen A."/>
            <person name="Lutzoni F."/>
            <person name="Magnuson J."/>
            <person name="Mondo S."/>
            <person name="Nolan M."/>
            <person name="Ohm R."/>
            <person name="Pangilinan J."/>
            <person name="Park H.-J."/>
            <person name="Ramirez L."/>
            <person name="Alfaro M."/>
            <person name="Sun H."/>
            <person name="Tritt A."/>
            <person name="Yoshinaga Y."/>
            <person name="Zwiers L.-H."/>
            <person name="Turgeon B."/>
            <person name="Goodwin S."/>
            <person name="Spatafora J."/>
            <person name="Crous P."/>
            <person name="Grigoriev I."/>
        </authorList>
    </citation>
    <scope>NUCLEOTIDE SEQUENCE</scope>
    <source>
        <strain evidence="1">CBS 130266</strain>
    </source>
</reference>
<evidence type="ECO:0000313" key="2">
    <source>
        <dbReference type="Proteomes" id="UP000800235"/>
    </source>
</evidence>
<dbReference type="EMBL" id="MU007036">
    <property type="protein sequence ID" value="KAF2430753.1"/>
    <property type="molecule type" value="Genomic_DNA"/>
</dbReference>
<sequence length="72" mass="8246">MSPMDRYLAEKSWEQGAVFLLAENGHFSTHKGCTCVQNLNSCLVIEMEEQGSKEDQENYLTKATREIEEEFA</sequence>
<comment type="caution">
    <text evidence="1">The sequence shown here is derived from an EMBL/GenBank/DDBJ whole genome shotgun (WGS) entry which is preliminary data.</text>
</comment>
<name>A0A9P4NSQ8_9PEZI</name>
<keyword evidence="2" id="KW-1185">Reference proteome</keyword>
<dbReference type="Proteomes" id="UP000800235">
    <property type="component" value="Unassembled WGS sequence"/>
</dbReference>
<proteinExistence type="predicted"/>
<protein>
    <submittedName>
        <fullName evidence="1">Uncharacterized protein</fullName>
    </submittedName>
</protein>
<organism evidence="1 2">
    <name type="scientific">Tothia fuscella</name>
    <dbReference type="NCBI Taxonomy" id="1048955"/>
    <lineage>
        <taxon>Eukaryota</taxon>
        <taxon>Fungi</taxon>
        <taxon>Dikarya</taxon>
        <taxon>Ascomycota</taxon>
        <taxon>Pezizomycotina</taxon>
        <taxon>Dothideomycetes</taxon>
        <taxon>Pleosporomycetidae</taxon>
        <taxon>Venturiales</taxon>
        <taxon>Cylindrosympodiaceae</taxon>
        <taxon>Tothia</taxon>
    </lineage>
</organism>
<dbReference type="AlphaFoldDB" id="A0A9P4NSQ8"/>
<evidence type="ECO:0000313" key="1">
    <source>
        <dbReference type="EMBL" id="KAF2430753.1"/>
    </source>
</evidence>
<accession>A0A9P4NSQ8</accession>
<gene>
    <name evidence="1" type="ORF">EJ08DRAFT_208756</name>
</gene>